<proteinExistence type="predicted"/>
<comment type="caution">
    <text evidence="1">The sequence shown here is derived from an EMBL/GenBank/DDBJ whole genome shotgun (WGS) entry which is preliminary data.</text>
</comment>
<keyword evidence="2" id="KW-1185">Reference proteome</keyword>
<evidence type="ECO:0000313" key="2">
    <source>
        <dbReference type="Proteomes" id="UP000814140"/>
    </source>
</evidence>
<reference evidence="1" key="2">
    <citation type="journal article" date="2022" name="New Phytol.">
        <title>Evolutionary transition to the ectomycorrhizal habit in the genomes of a hyperdiverse lineage of mushroom-forming fungi.</title>
        <authorList>
            <person name="Looney B."/>
            <person name="Miyauchi S."/>
            <person name="Morin E."/>
            <person name="Drula E."/>
            <person name="Courty P.E."/>
            <person name="Kohler A."/>
            <person name="Kuo A."/>
            <person name="LaButti K."/>
            <person name="Pangilinan J."/>
            <person name="Lipzen A."/>
            <person name="Riley R."/>
            <person name="Andreopoulos W."/>
            <person name="He G."/>
            <person name="Johnson J."/>
            <person name="Nolan M."/>
            <person name="Tritt A."/>
            <person name="Barry K.W."/>
            <person name="Grigoriev I.V."/>
            <person name="Nagy L.G."/>
            <person name="Hibbett D."/>
            <person name="Henrissat B."/>
            <person name="Matheny P.B."/>
            <person name="Labbe J."/>
            <person name="Martin F.M."/>
        </authorList>
    </citation>
    <scope>NUCLEOTIDE SEQUENCE</scope>
    <source>
        <strain evidence="1">HHB10654</strain>
    </source>
</reference>
<evidence type="ECO:0000313" key="1">
    <source>
        <dbReference type="EMBL" id="KAI0062550.1"/>
    </source>
</evidence>
<accession>A0ACB8T344</accession>
<reference evidence="1" key="1">
    <citation type="submission" date="2021-03" db="EMBL/GenBank/DDBJ databases">
        <authorList>
            <consortium name="DOE Joint Genome Institute"/>
            <person name="Ahrendt S."/>
            <person name="Looney B.P."/>
            <person name="Miyauchi S."/>
            <person name="Morin E."/>
            <person name="Drula E."/>
            <person name="Courty P.E."/>
            <person name="Chicoki N."/>
            <person name="Fauchery L."/>
            <person name="Kohler A."/>
            <person name="Kuo A."/>
            <person name="Labutti K."/>
            <person name="Pangilinan J."/>
            <person name="Lipzen A."/>
            <person name="Riley R."/>
            <person name="Andreopoulos W."/>
            <person name="He G."/>
            <person name="Johnson J."/>
            <person name="Barry K.W."/>
            <person name="Grigoriev I.V."/>
            <person name="Nagy L."/>
            <person name="Hibbett D."/>
            <person name="Henrissat B."/>
            <person name="Matheny P.B."/>
            <person name="Labbe J."/>
            <person name="Martin F."/>
        </authorList>
    </citation>
    <scope>NUCLEOTIDE SEQUENCE</scope>
    <source>
        <strain evidence="1">HHB10654</strain>
    </source>
</reference>
<sequence length="319" mass="36306">MTFTETYADEVRNQIIFNHVQVATLALYVYDWIILFGEEVDLIWQARWTLPKVLFLLSRYTPFLDLALNLVHNFADLDPKGCSFTFSIISWSMTIGMAVSEVVMILRVQVLYDRSKKITIFLTTLWTILTAAGVVFIYLSTRNLTFTTISSLGLAGCQPQTTTNTDLTLLGSFLSLLVMQTVIVMLTLGNAYVRWRTRYRFETLDLTLKTLYLDGVLFFLFLLAFGYVNILYPIITVEPDLSHIFFAPMRAFHGLLSCRLLLNIRRVASSRVVLPRTSNPPLSLIPTPTGEAYILEDEEGGDTRADSPSRRDRNVSGRR</sequence>
<organism evidence="1 2">
    <name type="scientific">Artomyces pyxidatus</name>
    <dbReference type="NCBI Taxonomy" id="48021"/>
    <lineage>
        <taxon>Eukaryota</taxon>
        <taxon>Fungi</taxon>
        <taxon>Dikarya</taxon>
        <taxon>Basidiomycota</taxon>
        <taxon>Agaricomycotina</taxon>
        <taxon>Agaricomycetes</taxon>
        <taxon>Russulales</taxon>
        <taxon>Auriscalpiaceae</taxon>
        <taxon>Artomyces</taxon>
    </lineage>
</organism>
<protein>
    <submittedName>
        <fullName evidence="1">Uncharacterized protein</fullName>
    </submittedName>
</protein>
<name>A0ACB8T344_9AGAM</name>
<dbReference type="Proteomes" id="UP000814140">
    <property type="component" value="Unassembled WGS sequence"/>
</dbReference>
<dbReference type="EMBL" id="MU277207">
    <property type="protein sequence ID" value="KAI0062550.1"/>
    <property type="molecule type" value="Genomic_DNA"/>
</dbReference>
<gene>
    <name evidence="1" type="ORF">BV25DRAFT_643734</name>
</gene>